<keyword evidence="2" id="KW-1185">Reference proteome</keyword>
<dbReference type="Proteomes" id="UP000289930">
    <property type="component" value="Segment"/>
</dbReference>
<gene>
    <name evidence="1" type="ORF">HFTV1-gp04</name>
</gene>
<dbReference type="EMBL" id="MG550112">
    <property type="protein sequence ID" value="QAS68837.1"/>
    <property type="molecule type" value="Genomic_DNA"/>
</dbReference>
<reference evidence="1" key="1">
    <citation type="journal article" date="2019" name="Environ. Microbiol.">
        <title>Novel haloarchaeal viruses from Lake Retba infecting Haloferax and Halorubrum species.</title>
        <authorList>
            <person name="Mizuno C.M."/>
            <person name="Prajapati B."/>
            <person name="Lucas-Staat S."/>
            <person name="Sime-Ngando T."/>
            <person name="Forterre P."/>
            <person name="Bamford D.H."/>
            <person name="Prangishvili D."/>
            <person name="Krupovic M."/>
            <person name="Oksanen H.M."/>
        </authorList>
    </citation>
    <scope>NUCLEOTIDE SEQUENCE</scope>
</reference>
<evidence type="ECO:0000313" key="2">
    <source>
        <dbReference type="Proteomes" id="UP000289930"/>
    </source>
</evidence>
<dbReference type="SUPFAM" id="SSF57783">
    <property type="entry name" value="Zinc beta-ribbon"/>
    <property type="match status" value="1"/>
</dbReference>
<accession>A0A410N6Q1</accession>
<protein>
    <submittedName>
        <fullName evidence="1">Zn-finger protein</fullName>
    </submittedName>
</protein>
<sequence length="89" mass="10147">MSDESGGWLTDAVSDGIQTVRETVSFLGVEREKHVCDHCNVACEETFVFDVRQAAFDDGQTPAWECPECEQTYYRETGDESHTMDLYDR</sequence>
<name>A0A410N6Q1_HFTV1</name>
<evidence type="ECO:0000313" key="1">
    <source>
        <dbReference type="EMBL" id="QAS68837.1"/>
    </source>
</evidence>
<organism evidence="1">
    <name type="scientific">Haloferax tailed virus 1</name>
    <name type="common">HFTV1</name>
    <dbReference type="NCBI Taxonomy" id="2507575"/>
    <lineage>
        <taxon>Viruses</taxon>
        <taxon>Duplodnaviria</taxon>
        <taxon>Heunggongvirae</taxon>
        <taxon>Uroviricota</taxon>
        <taxon>Caudoviricetes</taxon>
        <taxon>Kirjokansivirales</taxon>
        <taxon>Haloferuviridae</taxon>
        <taxon>Retbasiphovirus</taxon>
        <taxon>Retbasiphovirus hantatum</taxon>
        <taxon>Retbasiphovirus HFTV1</taxon>
    </lineage>
</organism>
<proteinExistence type="predicted"/>